<comment type="caution">
    <text evidence="1">The sequence shown here is derived from an EMBL/GenBank/DDBJ whole genome shotgun (WGS) entry which is preliminary data.</text>
</comment>
<gene>
    <name evidence="1" type="ORF">GCM10011289_25640</name>
</gene>
<name>A0A918UAC0_9NEIS</name>
<organism evidence="1 2">
    <name type="scientific">Paludibacterium paludis</name>
    <dbReference type="NCBI Taxonomy" id="1225769"/>
    <lineage>
        <taxon>Bacteria</taxon>
        <taxon>Pseudomonadati</taxon>
        <taxon>Pseudomonadota</taxon>
        <taxon>Betaproteobacteria</taxon>
        <taxon>Neisseriales</taxon>
        <taxon>Chromobacteriaceae</taxon>
        <taxon>Paludibacterium</taxon>
    </lineage>
</organism>
<dbReference type="RefSeq" id="WP_189534933.1">
    <property type="nucleotide sequence ID" value="NZ_BMYX01000015.1"/>
</dbReference>
<protein>
    <submittedName>
        <fullName evidence="1">Uncharacterized protein</fullName>
    </submittedName>
</protein>
<keyword evidence="2" id="KW-1185">Reference proteome</keyword>
<dbReference type="EMBL" id="BMYX01000015">
    <property type="protein sequence ID" value="GGY20870.1"/>
    <property type="molecule type" value="Genomic_DNA"/>
</dbReference>
<sequence>MLAEQGVCRIDALEGTSTICVVGVMDETALMDDVHANDDIFDSEFSFEEGGGSDYRLRHLMRNVETGLETLVKLLKECGEEKILANGIASLLSPIQVQMVEACVLFMMQTPLPVKQHESQGLR</sequence>
<dbReference type="Proteomes" id="UP000645257">
    <property type="component" value="Unassembled WGS sequence"/>
</dbReference>
<dbReference type="AlphaFoldDB" id="A0A918UAC0"/>
<accession>A0A918UAC0</accession>
<evidence type="ECO:0000313" key="1">
    <source>
        <dbReference type="EMBL" id="GGY20870.1"/>
    </source>
</evidence>
<reference evidence="1" key="1">
    <citation type="journal article" date="2014" name="Int. J. Syst. Evol. Microbiol.">
        <title>Complete genome sequence of Corynebacterium casei LMG S-19264T (=DSM 44701T), isolated from a smear-ripened cheese.</title>
        <authorList>
            <consortium name="US DOE Joint Genome Institute (JGI-PGF)"/>
            <person name="Walter F."/>
            <person name="Albersmeier A."/>
            <person name="Kalinowski J."/>
            <person name="Ruckert C."/>
        </authorList>
    </citation>
    <scope>NUCLEOTIDE SEQUENCE</scope>
    <source>
        <strain evidence="1">KCTC 32182</strain>
    </source>
</reference>
<evidence type="ECO:0000313" key="2">
    <source>
        <dbReference type="Proteomes" id="UP000645257"/>
    </source>
</evidence>
<proteinExistence type="predicted"/>
<reference evidence="1" key="2">
    <citation type="submission" date="2020-09" db="EMBL/GenBank/DDBJ databases">
        <authorList>
            <person name="Sun Q."/>
            <person name="Kim S."/>
        </authorList>
    </citation>
    <scope>NUCLEOTIDE SEQUENCE</scope>
    <source>
        <strain evidence="1">KCTC 32182</strain>
    </source>
</reference>